<protein>
    <submittedName>
        <fullName evidence="1">Uncharacterized protein</fullName>
    </submittedName>
</protein>
<accession>A0A917ZZV6</accession>
<name>A0A917ZZV6_9ACTN</name>
<keyword evidence="2" id="KW-1185">Reference proteome</keyword>
<organism evidence="1 2">
    <name type="scientific">Nonomuraea glycinis</name>
    <dbReference type="NCBI Taxonomy" id="2047744"/>
    <lineage>
        <taxon>Bacteria</taxon>
        <taxon>Bacillati</taxon>
        <taxon>Actinomycetota</taxon>
        <taxon>Actinomycetes</taxon>
        <taxon>Streptosporangiales</taxon>
        <taxon>Streptosporangiaceae</taxon>
        <taxon>Nonomuraea</taxon>
    </lineage>
</organism>
<evidence type="ECO:0000313" key="2">
    <source>
        <dbReference type="Proteomes" id="UP000660745"/>
    </source>
</evidence>
<dbReference type="EMBL" id="BMNK01000001">
    <property type="protein sequence ID" value="GGP00406.1"/>
    <property type="molecule type" value="Genomic_DNA"/>
</dbReference>
<reference evidence="1" key="2">
    <citation type="submission" date="2020-09" db="EMBL/GenBank/DDBJ databases">
        <authorList>
            <person name="Sun Q."/>
            <person name="Zhou Y."/>
        </authorList>
    </citation>
    <scope>NUCLEOTIDE SEQUENCE</scope>
    <source>
        <strain evidence="1">CGMCC 4.7430</strain>
    </source>
</reference>
<proteinExistence type="predicted"/>
<reference evidence="1" key="1">
    <citation type="journal article" date="2014" name="Int. J. Syst. Evol. Microbiol.">
        <title>Complete genome sequence of Corynebacterium casei LMG S-19264T (=DSM 44701T), isolated from a smear-ripened cheese.</title>
        <authorList>
            <consortium name="US DOE Joint Genome Institute (JGI-PGF)"/>
            <person name="Walter F."/>
            <person name="Albersmeier A."/>
            <person name="Kalinowski J."/>
            <person name="Ruckert C."/>
        </authorList>
    </citation>
    <scope>NUCLEOTIDE SEQUENCE</scope>
    <source>
        <strain evidence="1">CGMCC 4.7430</strain>
    </source>
</reference>
<dbReference type="AlphaFoldDB" id="A0A917ZZV6"/>
<comment type="caution">
    <text evidence="1">The sequence shown here is derived from an EMBL/GenBank/DDBJ whole genome shotgun (WGS) entry which is preliminary data.</text>
</comment>
<dbReference type="Proteomes" id="UP000660745">
    <property type="component" value="Unassembled WGS sequence"/>
</dbReference>
<evidence type="ECO:0000313" key="1">
    <source>
        <dbReference type="EMBL" id="GGP00406.1"/>
    </source>
</evidence>
<gene>
    <name evidence="1" type="ORF">GCM10012278_00930</name>
</gene>
<sequence>MTGQGVRFVRGDARADLDGLLARYGQGWEIWRGDGWFAVRRCGEPCREPQVHGWAHIMLAYSVRDLVKGMEARPGDRAVVFG</sequence>
<dbReference type="RefSeq" id="WP_189136444.1">
    <property type="nucleotide sequence ID" value="NZ_BMNK01000001.1"/>
</dbReference>